<dbReference type="InterPro" id="IPR036236">
    <property type="entry name" value="Znf_C2H2_sf"/>
</dbReference>
<keyword evidence="4" id="KW-0862">Zinc</keyword>
<evidence type="ECO:0000256" key="8">
    <source>
        <dbReference type="PROSITE-ProRule" id="PRU00042"/>
    </source>
</evidence>
<comment type="caution">
    <text evidence="10">The sequence shown here is derived from an EMBL/GenBank/DDBJ whole genome shotgun (WGS) entry which is preliminary data.</text>
</comment>
<evidence type="ECO:0000313" key="11">
    <source>
        <dbReference type="Proteomes" id="UP000634136"/>
    </source>
</evidence>
<dbReference type="SUPFAM" id="SSF57667">
    <property type="entry name" value="beta-beta-alpha zinc fingers"/>
    <property type="match status" value="1"/>
</dbReference>
<dbReference type="Gene3D" id="3.30.160.60">
    <property type="entry name" value="Classic Zinc Finger"/>
    <property type="match status" value="1"/>
</dbReference>
<dbReference type="PANTHER" id="PTHR45801">
    <property type="entry name" value="OS07G0101800 PROTEIN"/>
    <property type="match status" value="1"/>
</dbReference>
<comment type="subcellular location">
    <subcellularLocation>
        <location evidence="1">Nucleus</location>
    </subcellularLocation>
</comment>
<dbReference type="GO" id="GO:0005634">
    <property type="term" value="C:nucleus"/>
    <property type="evidence" value="ECO:0007669"/>
    <property type="project" value="UniProtKB-SubCell"/>
</dbReference>
<protein>
    <submittedName>
        <fullName evidence="10">Transcriptional regulator TAC1-like</fullName>
    </submittedName>
</protein>
<dbReference type="AlphaFoldDB" id="A0A834WNC2"/>
<dbReference type="Proteomes" id="UP000634136">
    <property type="component" value="Unassembled WGS sequence"/>
</dbReference>
<evidence type="ECO:0000256" key="6">
    <source>
        <dbReference type="ARBA" id="ARBA00023163"/>
    </source>
</evidence>
<dbReference type="OrthoDB" id="780709at2759"/>
<evidence type="ECO:0000256" key="5">
    <source>
        <dbReference type="ARBA" id="ARBA00023015"/>
    </source>
</evidence>
<evidence type="ECO:0000313" key="10">
    <source>
        <dbReference type="EMBL" id="KAF7825636.1"/>
    </source>
</evidence>
<keyword evidence="6" id="KW-0804">Transcription</keyword>
<dbReference type="InterPro" id="IPR013087">
    <property type="entry name" value="Znf_C2H2_type"/>
</dbReference>
<feature type="domain" description="C2H2-type" evidence="9">
    <location>
        <begin position="21"/>
        <end position="48"/>
    </location>
</feature>
<evidence type="ECO:0000256" key="1">
    <source>
        <dbReference type="ARBA" id="ARBA00004123"/>
    </source>
</evidence>
<evidence type="ECO:0000256" key="2">
    <source>
        <dbReference type="ARBA" id="ARBA00022723"/>
    </source>
</evidence>
<dbReference type="PROSITE" id="PS50157">
    <property type="entry name" value="ZINC_FINGER_C2H2_2"/>
    <property type="match status" value="1"/>
</dbReference>
<name>A0A834WNC2_9FABA</name>
<dbReference type="EMBL" id="JAAIUW010000006">
    <property type="protein sequence ID" value="KAF7825636.1"/>
    <property type="molecule type" value="Genomic_DNA"/>
</dbReference>
<dbReference type="InterPro" id="IPR052426">
    <property type="entry name" value="Plant_dev_regulator"/>
</dbReference>
<evidence type="ECO:0000256" key="4">
    <source>
        <dbReference type="ARBA" id="ARBA00022833"/>
    </source>
</evidence>
<keyword evidence="3 8" id="KW-0863">Zinc-finger</keyword>
<proteinExistence type="predicted"/>
<keyword evidence="5" id="KW-0805">Transcription regulation</keyword>
<dbReference type="GO" id="GO:0008270">
    <property type="term" value="F:zinc ion binding"/>
    <property type="evidence" value="ECO:0007669"/>
    <property type="project" value="UniProtKB-KW"/>
</dbReference>
<evidence type="ECO:0000256" key="7">
    <source>
        <dbReference type="ARBA" id="ARBA00023242"/>
    </source>
</evidence>
<sequence length="102" mass="11707">MELNPQETEKLGGDCAETRLYNCGFCKKGFSNAQALGGHMNIHRRDRAKLKQLSSNSEEEKVLFQLYSGDEDKNYSTDLHKKDKKIEIIDLELRLGLQPHQL</sequence>
<keyword evidence="7" id="KW-0539">Nucleus</keyword>
<reference evidence="10" key="1">
    <citation type="submission" date="2020-09" db="EMBL/GenBank/DDBJ databases">
        <title>Genome-Enabled Discovery of Anthraquinone Biosynthesis in Senna tora.</title>
        <authorList>
            <person name="Kang S.-H."/>
            <person name="Pandey R.P."/>
            <person name="Lee C.-M."/>
            <person name="Sim J.-S."/>
            <person name="Jeong J.-T."/>
            <person name="Choi B.-S."/>
            <person name="Jung M."/>
            <person name="Ginzburg D."/>
            <person name="Zhao K."/>
            <person name="Won S.Y."/>
            <person name="Oh T.-J."/>
            <person name="Yu Y."/>
            <person name="Kim N.-H."/>
            <person name="Lee O.R."/>
            <person name="Lee T.-H."/>
            <person name="Bashyal P."/>
            <person name="Kim T.-S."/>
            <person name="Lee W.-H."/>
            <person name="Kawkins C."/>
            <person name="Kim C.-K."/>
            <person name="Kim J.S."/>
            <person name="Ahn B.O."/>
            <person name="Rhee S.Y."/>
            <person name="Sohng J.K."/>
        </authorList>
    </citation>
    <scope>NUCLEOTIDE SEQUENCE</scope>
    <source>
        <tissue evidence="10">Leaf</tissue>
    </source>
</reference>
<evidence type="ECO:0000256" key="3">
    <source>
        <dbReference type="ARBA" id="ARBA00022771"/>
    </source>
</evidence>
<dbReference type="PANTHER" id="PTHR45801:SF111">
    <property type="entry name" value="C2H2 AND C2HC ZINC FINGERS SUPERFAMILY PROTEIN"/>
    <property type="match status" value="1"/>
</dbReference>
<keyword evidence="2" id="KW-0479">Metal-binding</keyword>
<evidence type="ECO:0000259" key="9">
    <source>
        <dbReference type="PROSITE" id="PS50157"/>
    </source>
</evidence>
<gene>
    <name evidence="10" type="ORF">G2W53_016800</name>
</gene>
<accession>A0A834WNC2</accession>
<organism evidence="10 11">
    <name type="scientific">Senna tora</name>
    <dbReference type="NCBI Taxonomy" id="362788"/>
    <lineage>
        <taxon>Eukaryota</taxon>
        <taxon>Viridiplantae</taxon>
        <taxon>Streptophyta</taxon>
        <taxon>Embryophyta</taxon>
        <taxon>Tracheophyta</taxon>
        <taxon>Spermatophyta</taxon>
        <taxon>Magnoliopsida</taxon>
        <taxon>eudicotyledons</taxon>
        <taxon>Gunneridae</taxon>
        <taxon>Pentapetalae</taxon>
        <taxon>rosids</taxon>
        <taxon>fabids</taxon>
        <taxon>Fabales</taxon>
        <taxon>Fabaceae</taxon>
        <taxon>Caesalpinioideae</taxon>
        <taxon>Cassia clade</taxon>
        <taxon>Senna</taxon>
    </lineage>
</organism>
<dbReference type="PROSITE" id="PS00028">
    <property type="entry name" value="ZINC_FINGER_C2H2_1"/>
    <property type="match status" value="1"/>
</dbReference>
<keyword evidence="11" id="KW-1185">Reference proteome</keyword>